<dbReference type="AlphaFoldDB" id="L8JFU2"/>
<dbReference type="Gene3D" id="6.20.40.20">
    <property type="entry name" value="Leukocidin/Hemolysin toxin, pre-stem domain"/>
    <property type="match status" value="1"/>
</dbReference>
<dbReference type="PATRIC" id="fig|1056511.3.peg.8"/>
<sequence>MNKLPCAFIGMSFLLPFSSLNHAATLNQTDVLADIIQSSTAYFQQECHLSGNEQTLPQDCNYYVLNLTKLSPVQRSSFTNHILGLGVSTNYVLITKPNKISERQIYLLDHPDTEYVATNLTNDLNKRSRTRRSLSSSSNPKVMEFVLHRRFNVERENKGNATLKYKVRYYRKSPYYSRSGDKDKFVEIVLAEGTGIDMGMENAWSDIYRRWQHNSSVSYVYKEYLDSVSVDVKVNDKAKLANGDIYLNDLYPRMQDQVESKVEKETSSSIKVGLGFSPKIPIKDIEYKFTDKYTITNKKEFGLITQTNRDGYQIKYINNKYGSQINPENGFCNLGTADGWCWDYDDFRGNPWNFDKIRSNNPLALSGLRPDFVAKIAAKEDVSGSSTINVTTKVNSLALFGHNRWIIGRRYASGSQLWTGKTDWNRNWQEDRNFEKLTYTDSFPITIDWNSPWFLGSDAVTIKSTYLSQEKAQCLTVVNGRELTFKDCVEGSKSQSFIYDQEKRYRSVANLNQCLDSEGGKLSLSTNCNDDYAPNTQVWSWQEPNQFSNDVLFTTNYDRTINAIDASTAVPSILRIEDIQDKPDSVLYTSRFTDFSTVTP</sequence>
<accession>L8JFU2</accession>
<dbReference type="CDD" id="cd23423">
    <property type="entry name" value="beta-trefoil_Ricin_hemolysin"/>
    <property type="match status" value="1"/>
</dbReference>
<dbReference type="Proteomes" id="UP000011134">
    <property type="component" value="Unassembled WGS sequence"/>
</dbReference>
<evidence type="ECO:0000313" key="3">
    <source>
        <dbReference type="Proteomes" id="UP000011134"/>
    </source>
</evidence>
<dbReference type="InterPro" id="IPR044883">
    <property type="entry name" value="Hemolysin_pre-stem_dom_sf"/>
</dbReference>
<feature type="signal peptide" evidence="1">
    <location>
        <begin position="1"/>
        <end position="23"/>
    </location>
</feature>
<dbReference type="PROSITE" id="PS50231">
    <property type="entry name" value="RICIN_B_LECTIN"/>
    <property type="match status" value="1"/>
</dbReference>
<gene>
    <name evidence="2" type="ORF">C942_00007</name>
</gene>
<comment type="caution">
    <text evidence="2">The sequence shown here is derived from an EMBL/GenBank/DDBJ whole genome shotgun (WGS) entry which is preliminary data.</text>
</comment>
<evidence type="ECO:0000256" key="1">
    <source>
        <dbReference type="SAM" id="SignalP"/>
    </source>
</evidence>
<reference evidence="2 3" key="1">
    <citation type="submission" date="2012-12" db="EMBL/GenBank/DDBJ databases">
        <title>Genome Assembly of Photobacterium sp. AK15.</title>
        <authorList>
            <person name="Khatri I."/>
            <person name="Vaidya B."/>
            <person name="Srinivas T.N.R."/>
            <person name="Subramanian S."/>
            <person name="Pinnaka A."/>
        </authorList>
    </citation>
    <scope>NUCLEOTIDE SEQUENCE [LARGE SCALE GENOMIC DNA]</scope>
    <source>
        <strain evidence="2 3">AK15</strain>
    </source>
</reference>
<proteinExistence type="predicted"/>
<keyword evidence="3" id="KW-1185">Reference proteome</keyword>
<dbReference type="SUPFAM" id="SSF50370">
    <property type="entry name" value="Ricin B-like lectins"/>
    <property type="match status" value="1"/>
</dbReference>
<dbReference type="Gene3D" id="2.70.240.20">
    <property type="entry name" value="Leukocidin/Hemolysin toxin, cytolysin domain"/>
    <property type="match status" value="1"/>
</dbReference>
<dbReference type="RefSeq" id="WP_007461056.1">
    <property type="nucleotide sequence ID" value="NZ_AMZO01000001.1"/>
</dbReference>
<evidence type="ECO:0000313" key="2">
    <source>
        <dbReference type="EMBL" id="ELR67700.1"/>
    </source>
</evidence>
<protein>
    <submittedName>
        <fullName evidence="2">Uncharacterized protein</fullName>
    </submittedName>
</protein>
<keyword evidence="1" id="KW-0732">Signal</keyword>
<dbReference type="EMBL" id="AMZO01000001">
    <property type="protein sequence ID" value="ELR67700.1"/>
    <property type="molecule type" value="Genomic_DNA"/>
</dbReference>
<dbReference type="OrthoDB" id="6397528at2"/>
<dbReference type="InterPro" id="IPR035992">
    <property type="entry name" value="Ricin_B-like_lectins"/>
</dbReference>
<feature type="chain" id="PRO_5003993186" evidence="1">
    <location>
        <begin position="24"/>
        <end position="600"/>
    </location>
</feature>
<organism evidence="2 3">
    <name type="scientific">Photobacterium marinum</name>
    <dbReference type="NCBI Taxonomy" id="1056511"/>
    <lineage>
        <taxon>Bacteria</taxon>
        <taxon>Pseudomonadati</taxon>
        <taxon>Pseudomonadota</taxon>
        <taxon>Gammaproteobacteria</taxon>
        <taxon>Vibrionales</taxon>
        <taxon>Vibrionaceae</taxon>
        <taxon>Photobacterium</taxon>
    </lineage>
</organism>
<name>L8JFU2_9GAMM</name>